<organism evidence="1 2">
    <name type="scientific">Gaetbulibacter jejuensis</name>
    <dbReference type="NCBI Taxonomy" id="584607"/>
    <lineage>
        <taxon>Bacteria</taxon>
        <taxon>Pseudomonadati</taxon>
        <taxon>Bacteroidota</taxon>
        <taxon>Flavobacteriia</taxon>
        <taxon>Flavobacteriales</taxon>
        <taxon>Flavobacteriaceae</taxon>
        <taxon>Gaetbulibacter</taxon>
    </lineage>
</organism>
<accession>A0ABN1JD76</accession>
<dbReference type="Proteomes" id="UP001500736">
    <property type="component" value="Unassembled WGS sequence"/>
</dbReference>
<sequence length="254" mass="30099">MKDKQNKKSISMKLIAEDWLIMDLEERKEFETDFKKLYDFLSKRYDQEIELHSNLNDKVHFIQSLMDKITEALHDAKHKHQISELTEQHIEALNGLRNVFEKRMNDLYLGVPTIPKKIDNEKSKGRPKSITKSFVSYINKEWTPKGKEAFVGILKSKFKTDIYKSYKEGDKQPLNLITLALFDLKIFPTGLKKKQMFESTGMLLLDEVPKGQSNFNQFMKNTNYKDYDDFDKYYRILKELVEEIGKIYPDFKID</sequence>
<name>A0ABN1JD76_9FLAO</name>
<dbReference type="EMBL" id="BAAAGF010000001">
    <property type="protein sequence ID" value="GAA0735897.1"/>
    <property type="molecule type" value="Genomic_DNA"/>
</dbReference>
<comment type="caution">
    <text evidence="1">The sequence shown here is derived from an EMBL/GenBank/DDBJ whole genome shotgun (WGS) entry which is preliminary data.</text>
</comment>
<evidence type="ECO:0000313" key="2">
    <source>
        <dbReference type="Proteomes" id="UP001500736"/>
    </source>
</evidence>
<reference evidence="1 2" key="1">
    <citation type="journal article" date="2019" name="Int. J. Syst. Evol. Microbiol.">
        <title>The Global Catalogue of Microorganisms (GCM) 10K type strain sequencing project: providing services to taxonomists for standard genome sequencing and annotation.</title>
        <authorList>
            <consortium name="The Broad Institute Genomics Platform"/>
            <consortium name="The Broad Institute Genome Sequencing Center for Infectious Disease"/>
            <person name="Wu L."/>
            <person name="Ma J."/>
        </authorList>
    </citation>
    <scope>NUCLEOTIDE SEQUENCE [LARGE SCALE GENOMIC DNA]</scope>
    <source>
        <strain evidence="1 2">JCM 15976</strain>
    </source>
</reference>
<evidence type="ECO:0000313" key="1">
    <source>
        <dbReference type="EMBL" id="GAA0735897.1"/>
    </source>
</evidence>
<gene>
    <name evidence="1" type="ORF">GCM10009431_01210</name>
</gene>
<protein>
    <submittedName>
        <fullName evidence="1">Uncharacterized protein</fullName>
    </submittedName>
</protein>
<keyword evidence="2" id="KW-1185">Reference proteome</keyword>
<proteinExistence type="predicted"/>